<dbReference type="FunFam" id="3.30.70.270:FF:000001">
    <property type="entry name" value="Diguanylate cyclase domain protein"/>
    <property type="match status" value="1"/>
</dbReference>
<dbReference type="Pfam" id="PF08447">
    <property type="entry name" value="PAS_3"/>
    <property type="match status" value="2"/>
</dbReference>
<dbReference type="SMART" id="SM00052">
    <property type="entry name" value="EAL"/>
    <property type="match status" value="1"/>
</dbReference>
<dbReference type="EMBL" id="CP000510">
    <property type="protein sequence ID" value="ABM03770.1"/>
    <property type="molecule type" value="Genomic_DNA"/>
</dbReference>
<dbReference type="CDD" id="cd01948">
    <property type="entry name" value="EAL"/>
    <property type="match status" value="1"/>
</dbReference>
<dbReference type="InterPro" id="IPR000700">
    <property type="entry name" value="PAS-assoc_C"/>
</dbReference>
<dbReference type="PROSITE" id="PS50887">
    <property type="entry name" value="GGDEF"/>
    <property type="match status" value="1"/>
</dbReference>
<dbReference type="CDD" id="cd00130">
    <property type="entry name" value="PAS"/>
    <property type="match status" value="1"/>
</dbReference>
<dbReference type="InterPro" id="IPR029787">
    <property type="entry name" value="Nucleotide_cyclase"/>
</dbReference>
<dbReference type="SMART" id="SM00091">
    <property type="entry name" value="PAS"/>
    <property type="match status" value="1"/>
</dbReference>
<organism evidence="5 6">
    <name type="scientific">Psychromonas ingrahamii (strain DSM 17664 / CCUG 51855 / 37)</name>
    <dbReference type="NCBI Taxonomy" id="357804"/>
    <lineage>
        <taxon>Bacteria</taxon>
        <taxon>Pseudomonadati</taxon>
        <taxon>Pseudomonadota</taxon>
        <taxon>Gammaproteobacteria</taxon>
        <taxon>Alteromonadales</taxon>
        <taxon>Psychromonadaceae</taxon>
        <taxon>Psychromonas</taxon>
    </lineage>
</organism>
<dbReference type="InterPro" id="IPR013655">
    <property type="entry name" value="PAS_fold_3"/>
</dbReference>
<accession>A1SWA5</accession>
<reference evidence="5 6" key="1">
    <citation type="submission" date="2007-01" db="EMBL/GenBank/DDBJ databases">
        <title>Complete sequence of Psychromonas ingrahamii 37.</title>
        <authorList>
            <consortium name="US DOE Joint Genome Institute"/>
            <person name="Copeland A."/>
            <person name="Lucas S."/>
            <person name="Lapidus A."/>
            <person name="Barry K."/>
            <person name="Detter J.C."/>
            <person name="Glavina del Rio T."/>
            <person name="Hammon N."/>
            <person name="Israni S."/>
            <person name="Dalin E."/>
            <person name="Tice H."/>
            <person name="Pitluck S."/>
            <person name="Thompson L.S."/>
            <person name="Brettin T."/>
            <person name="Bruce D."/>
            <person name="Han C."/>
            <person name="Tapia R."/>
            <person name="Schmutz J."/>
            <person name="Larimer F."/>
            <person name="Land M."/>
            <person name="Hauser L."/>
            <person name="Kyrpides N."/>
            <person name="Ivanova N."/>
            <person name="Staley J."/>
            <person name="Richardson P."/>
        </authorList>
    </citation>
    <scope>NUCLEOTIDE SEQUENCE [LARGE SCALE GENOMIC DNA]</scope>
    <source>
        <strain evidence="5 6">37</strain>
    </source>
</reference>
<dbReference type="SMART" id="SM00086">
    <property type="entry name" value="PAC"/>
    <property type="match status" value="2"/>
</dbReference>
<dbReference type="PANTHER" id="PTHR44757">
    <property type="entry name" value="DIGUANYLATE CYCLASE DGCP"/>
    <property type="match status" value="1"/>
</dbReference>
<keyword evidence="6" id="KW-1185">Reference proteome</keyword>
<dbReference type="SUPFAM" id="SSF141868">
    <property type="entry name" value="EAL domain-like"/>
    <property type="match status" value="1"/>
</dbReference>
<evidence type="ECO:0000259" key="3">
    <source>
        <dbReference type="PROSITE" id="PS50883"/>
    </source>
</evidence>
<dbReference type="Pfam" id="PF00990">
    <property type="entry name" value="GGDEF"/>
    <property type="match status" value="1"/>
</dbReference>
<dbReference type="InterPro" id="IPR052155">
    <property type="entry name" value="Biofilm_reg_signaling"/>
</dbReference>
<dbReference type="InterPro" id="IPR043128">
    <property type="entry name" value="Rev_trsase/Diguanyl_cyclase"/>
</dbReference>
<dbReference type="InterPro" id="IPR001633">
    <property type="entry name" value="EAL_dom"/>
</dbReference>
<dbReference type="RefSeq" id="WP_011770330.1">
    <property type="nucleotide sequence ID" value="NC_008709.1"/>
</dbReference>
<dbReference type="InterPro" id="IPR000014">
    <property type="entry name" value="PAS"/>
</dbReference>
<dbReference type="STRING" id="357804.Ping_2006"/>
<feature type="domain" description="GGDEF" evidence="4">
    <location>
        <begin position="318"/>
        <end position="451"/>
    </location>
</feature>
<dbReference type="OrthoDB" id="9176779at2"/>
<evidence type="ECO:0000259" key="2">
    <source>
        <dbReference type="PROSITE" id="PS50113"/>
    </source>
</evidence>
<feature type="domain" description="EAL" evidence="3">
    <location>
        <begin position="460"/>
        <end position="714"/>
    </location>
</feature>
<protein>
    <submittedName>
        <fullName evidence="5">Diguanylate cyclase/phosphodiesterase with PAS/PAC sensor(S)</fullName>
    </submittedName>
</protein>
<feature type="domain" description="PAC" evidence="2">
    <location>
        <begin position="92"/>
        <end position="145"/>
    </location>
</feature>
<dbReference type="Proteomes" id="UP000000639">
    <property type="component" value="Chromosome"/>
</dbReference>
<dbReference type="GO" id="GO:0003824">
    <property type="term" value="F:catalytic activity"/>
    <property type="evidence" value="ECO:0007669"/>
    <property type="project" value="UniProtKB-ARBA"/>
</dbReference>
<feature type="domain" description="PAC" evidence="2">
    <location>
        <begin position="221"/>
        <end position="272"/>
    </location>
</feature>
<evidence type="ECO:0000256" key="1">
    <source>
        <dbReference type="ARBA" id="ARBA00001946"/>
    </source>
</evidence>
<dbReference type="InterPro" id="IPR001610">
    <property type="entry name" value="PAC"/>
</dbReference>
<dbReference type="NCBIfam" id="TIGR00229">
    <property type="entry name" value="sensory_box"/>
    <property type="match status" value="1"/>
</dbReference>
<dbReference type="SUPFAM" id="SSF55785">
    <property type="entry name" value="PYP-like sensor domain (PAS domain)"/>
    <property type="match status" value="2"/>
</dbReference>
<dbReference type="SMART" id="SM00267">
    <property type="entry name" value="GGDEF"/>
    <property type="match status" value="1"/>
</dbReference>
<dbReference type="PANTHER" id="PTHR44757:SF2">
    <property type="entry name" value="BIOFILM ARCHITECTURE MAINTENANCE PROTEIN MBAA"/>
    <property type="match status" value="1"/>
</dbReference>
<dbReference type="CDD" id="cd01949">
    <property type="entry name" value="GGDEF"/>
    <property type="match status" value="1"/>
</dbReference>
<evidence type="ECO:0000313" key="5">
    <source>
        <dbReference type="EMBL" id="ABM03770.1"/>
    </source>
</evidence>
<dbReference type="HOGENOM" id="CLU_000445_70_20_6"/>
<dbReference type="PROSITE" id="PS50883">
    <property type="entry name" value="EAL"/>
    <property type="match status" value="1"/>
</dbReference>
<gene>
    <name evidence="5" type="ordered locus">Ping_2006</name>
</gene>
<dbReference type="InterPro" id="IPR035965">
    <property type="entry name" value="PAS-like_dom_sf"/>
</dbReference>
<dbReference type="Pfam" id="PF00563">
    <property type="entry name" value="EAL"/>
    <property type="match status" value="1"/>
</dbReference>
<dbReference type="InterPro" id="IPR035919">
    <property type="entry name" value="EAL_sf"/>
</dbReference>
<dbReference type="KEGG" id="pin:Ping_2006"/>
<dbReference type="AlphaFoldDB" id="A1SWA5"/>
<dbReference type="PROSITE" id="PS50113">
    <property type="entry name" value="PAC"/>
    <property type="match status" value="2"/>
</dbReference>
<dbReference type="SUPFAM" id="SSF55073">
    <property type="entry name" value="Nucleotide cyclase"/>
    <property type="match status" value="1"/>
</dbReference>
<dbReference type="Gene3D" id="3.30.450.20">
    <property type="entry name" value="PAS domain"/>
    <property type="match status" value="2"/>
</dbReference>
<evidence type="ECO:0000259" key="4">
    <source>
        <dbReference type="PROSITE" id="PS50887"/>
    </source>
</evidence>
<name>A1SWA5_PSYIN</name>
<dbReference type="eggNOG" id="COG5001">
    <property type="taxonomic scope" value="Bacteria"/>
</dbReference>
<dbReference type="InterPro" id="IPR000160">
    <property type="entry name" value="GGDEF_dom"/>
</dbReference>
<dbReference type="Gene3D" id="3.30.70.270">
    <property type="match status" value="1"/>
</dbReference>
<dbReference type="Gene3D" id="3.20.20.450">
    <property type="entry name" value="EAL domain"/>
    <property type="match status" value="1"/>
</dbReference>
<comment type="cofactor">
    <cofactor evidence="1">
        <name>Mg(2+)</name>
        <dbReference type="ChEBI" id="CHEBI:18420"/>
    </cofactor>
</comment>
<proteinExistence type="predicted"/>
<sequence>MSNKTPQINNQQDDNNARLELVINATGVGIWDWQVQTGELTFNKRWAEIIGYTFDELQPIQFDSWASNLHPDDLVKAKSLLAQHFNGEIDFYELEARMKHKSGHYVWVLASGKLVERDEQGKPKRMIGTHLDINERKNNEELMIVTSQLLNESQQIGRLGGWKLDLKTGDLFWTDETYRIHETSPEEFNPTVDAGIGYFLPDSQKIISKALDEAINNGIGYDLELQTYTTKGRKIDVRTTCIVTQEDGVAVRLTGIFQDISEQKANQRKLEKSNLDLANANSALKLSAHYDPLTGLPNRILLADRIQQAVAKSLRNDKYVAVAFIDLDGFKAVNDSHGHTIGDELLKKVAKRLKHVLREGDTLSRFGGDEFVAVIDNLSDPRESDLIVLRMLESVSSTLVVEKKLLKISASIGVTFYPLDSAGPEQLLRHADQAMYMAKQQGKNRSYVFDIEQDVAIKHHNEALKRIAQALKNNEFALYYQPKTDLRSNRVVGVEALIRWNHPDRGVLAPAMFLPAVEHDILDIEIGKWVIKTALQQSQNWLSSGTDIPISVNISPLHLQHAEFVSELKRMLDQYPNINAGSLEFEILESSALKDIELVSKVMKECNQLGVRFSIDDFGTGYSSLTYLKRLPAETLKIDQSFVRDMLIDTDDKAIIQGIIELAKVFNLKVIAEGVETPQHGELLLSLGCYFVQGYGIAKPMHENDVLTWLVKWEKTPCLVDGRV</sequence>
<dbReference type="NCBIfam" id="TIGR00254">
    <property type="entry name" value="GGDEF"/>
    <property type="match status" value="1"/>
</dbReference>
<evidence type="ECO:0000313" key="6">
    <source>
        <dbReference type="Proteomes" id="UP000000639"/>
    </source>
</evidence>